<dbReference type="PANTHER" id="PTHR11403">
    <property type="entry name" value="CYTOCHROME C OXIDASE SUBUNIT III"/>
    <property type="match status" value="1"/>
</dbReference>
<dbReference type="Gene3D" id="1.20.120.80">
    <property type="entry name" value="Cytochrome c oxidase, subunit III, four-helix bundle"/>
    <property type="match status" value="1"/>
</dbReference>
<keyword evidence="5" id="KW-1278">Translocase</keyword>
<feature type="domain" description="Heme-copper oxidase subunit III family profile" evidence="10">
    <location>
        <begin position="1"/>
        <end position="250"/>
    </location>
</feature>
<evidence type="ECO:0000256" key="3">
    <source>
        <dbReference type="ARBA" id="ARBA00015944"/>
    </source>
</evidence>
<keyword evidence="8 11" id="KW-0496">Mitochondrion</keyword>
<dbReference type="InterPro" id="IPR033945">
    <property type="entry name" value="Cyt_c_oxase_su3_dom"/>
</dbReference>
<reference evidence="11" key="1">
    <citation type="journal article" date="2016" name="Gene">
        <title>Comparative analyses of the complete mitochondrial genomes of two murine pinworms Aspiculuris tetraptera and Syphacia obvelata.</title>
        <authorList>
            <person name="Wang C.-R."/>
            <person name="Lou Y."/>
            <person name="Gao J.-F."/>
            <person name="Qiu J.-H."/>
            <person name="Zhang Y."/>
            <person name="Gao Y."/>
            <person name="Chang Q.-C."/>
        </authorList>
    </citation>
    <scope>NUCLEOTIDE SEQUENCE</scope>
</reference>
<sequence>MFHKAQGVSNSIYPFIMGLWVTSLFLSFVVFKKSGLFVKKLNKIFFFIFVLLVWMKDVILEGFSGYHNMGVDHGFKIGFLIFILTEVMFFFSIFWVFLDKMCIGNYFWWPVEFELLDYFGLPFFGTLLLLSSGLFSTWSHNCLIKNCSVVSSLLMTIFLGLLFLFVQLYEYKHLFFDISDGWSGSIFFFMTGFHGFHVLLGLILLTLSLIRFGGHYMTGSKYFFEGSVIYWHFVDVVWLLLYLMLYLYVSDWSMF</sequence>
<geneLocation type="mitochondrion" evidence="11"/>
<feature type="transmembrane region" description="Helical" evidence="9">
    <location>
        <begin position="12"/>
        <end position="31"/>
    </location>
</feature>
<dbReference type="EMBL" id="KT900946">
    <property type="protein sequence ID" value="ALT55332.1"/>
    <property type="molecule type" value="Genomic_DNA"/>
</dbReference>
<dbReference type="InterPro" id="IPR035973">
    <property type="entry name" value="Cyt_c_oxidase_su3-like_sf"/>
</dbReference>
<dbReference type="GO" id="GO:0006123">
    <property type="term" value="P:mitochondrial electron transport, cytochrome c to oxygen"/>
    <property type="evidence" value="ECO:0007669"/>
    <property type="project" value="TreeGrafter"/>
</dbReference>
<feature type="transmembrane region" description="Helical" evidence="9">
    <location>
        <begin position="75"/>
        <end position="98"/>
    </location>
</feature>
<organism evidence="11">
    <name type="scientific">Syphacia obvelata</name>
    <name type="common">Murine pinworm</name>
    <dbReference type="NCBI Taxonomy" id="412127"/>
    <lineage>
        <taxon>Eukaryota</taxon>
        <taxon>Metazoa</taxon>
        <taxon>Ecdysozoa</taxon>
        <taxon>Nematoda</taxon>
        <taxon>Chromadorea</taxon>
        <taxon>Rhabditida</taxon>
        <taxon>Spirurina</taxon>
        <taxon>Oxyuridomorpha</taxon>
        <taxon>Oxyuroidea</taxon>
        <taxon>Oxyuridae</taxon>
        <taxon>Syphacia</taxon>
    </lineage>
</organism>
<dbReference type="InterPro" id="IPR013833">
    <property type="entry name" value="Cyt_c_oxidase_su3_a-hlx"/>
</dbReference>
<dbReference type="GO" id="GO:0016020">
    <property type="term" value="C:membrane"/>
    <property type="evidence" value="ECO:0007669"/>
    <property type="project" value="UniProtKB-SubCell"/>
</dbReference>
<evidence type="ECO:0000256" key="4">
    <source>
        <dbReference type="ARBA" id="ARBA00022692"/>
    </source>
</evidence>
<comment type="function">
    <text evidence="8">Component of the cytochrome c oxidase, the last enzyme in the mitochondrial electron transport chain which drives oxidative phosphorylation. The respiratory chain contains 3 multisubunit complexes succinate dehydrogenase (complex II, CII), ubiquinol-cytochrome c oxidoreductase (cytochrome b-c1 complex, complex III, CIII) and cytochrome c oxidase (complex IV, CIV), that cooperate to transfer electrons derived from NADH and succinate to molecular oxygen, creating an electrochemical gradient over the inner membrane that drives transmembrane transport and the ATP synthase. Cytochrome c oxidase is the component of the respiratory chain that catalyzes the reduction of oxygen to water. Electrons originating from reduced cytochrome c in the intermembrane space (IMS) are transferred via the dinuclear copper A center (CU(A)) of subunit 2 and heme A of subunit 1 to the active site in subunit 1, a binuclear center (BNC) formed by heme A3 and copper B (CU(B)). The BNC reduces molecular oxygen to 2 water molecules using 4 electrons from cytochrome c in the IMS and 4 protons from the mitochondrial matrix.</text>
</comment>
<evidence type="ECO:0000256" key="6">
    <source>
        <dbReference type="ARBA" id="ARBA00022989"/>
    </source>
</evidence>
<proteinExistence type="inferred from homology"/>
<accession>A0A0U3CEV1</accession>
<evidence type="ECO:0000256" key="1">
    <source>
        <dbReference type="ARBA" id="ARBA00004141"/>
    </source>
</evidence>
<feature type="transmembrane region" description="Helical" evidence="9">
    <location>
        <begin position="118"/>
        <end position="135"/>
    </location>
</feature>
<dbReference type="Gene3D" id="1.10.287.70">
    <property type="match status" value="1"/>
</dbReference>
<evidence type="ECO:0000259" key="10">
    <source>
        <dbReference type="PROSITE" id="PS50253"/>
    </source>
</evidence>
<keyword evidence="7 9" id="KW-0472">Membrane</keyword>
<dbReference type="InterPro" id="IPR000298">
    <property type="entry name" value="Cyt_c_oxidase-like_su3"/>
</dbReference>
<feature type="transmembrane region" description="Helical" evidence="9">
    <location>
        <begin position="186"/>
        <end position="207"/>
    </location>
</feature>
<evidence type="ECO:0000256" key="5">
    <source>
        <dbReference type="ARBA" id="ARBA00022967"/>
    </source>
</evidence>
<dbReference type="SUPFAM" id="SSF81452">
    <property type="entry name" value="Cytochrome c oxidase subunit III-like"/>
    <property type="match status" value="1"/>
</dbReference>
<dbReference type="CDD" id="cd01665">
    <property type="entry name" value="Cyt_c_Oxidase_III"/>
    <property type="match status" value="1"/>
</dbReference>
<name>A0A0U3CEV1_SYPOB</name>
<feature type="transmembrane region" description="Helical" evidence="9">
    <location>
        <begin position="228"/>
        <end position="249"/>
    </location>
</feature>
<dbReference type="PROSITE" id="PS50253">
    <property type="entry name" value="COX3"/>
    <property type="match status" value="1"/>
</dbReference>
<feature type="transmembrane region" description="Helical" evidence="9">
    <location>
        <begin position="43"/>
        <end position="63"/>
    </location>
</feature>
<evidence type="ECO:0000256" key="8">
    <source>
        <dbReference type="RuleBase" id="RU003375"/>
    </source>
</evidence>
<comment type="similarity">
    <text evidence="2 8">Belongs to the cytochrome c oxidase subunit 3 family.</text>
</comment>
<evidence type="ECO:0000256" key="9">
    <source>
        <dbReference type="SAM" id="Phobius"/>
    </source>
</evidence>
<dbReference type="InterPro" id="IPR024791">
    <property type="entry name" value="Cyt_c/ubiquinol_Oxase_su3"/>
</dbReference>
<dbReference type="AlphaFoldDB" id="A0A0U3CEV1"/>
<protein>
    <recommendedName>
        <fullName evidence="3 8">Cytochrome c oxidase subunit 3</fullName>
    </recommendedName>
</protein>
<evidence type="ECO:0000256" key="2">
    <source>
        <dbReference type="ARBA" id="ARBA00010581"/>
    </source>
</evidence>
<gene>
    <name evidence="11" type="primary">cox3</name>
</gene>
<dbReference type="PANTHER" id="PTHR11403:SF7">
    <property type="entry name" value="CYTOCHROME C OXIDASE SUBUNIT 3"/>
    <property type="match status" value="1"/>
</dbReference>
<dbReference type="GO" id="GO:0004129">
    <property type="term" value="F:cytochrome-c oxidase activity"/>
    <property type="evidence" value="ECO:0007669"/>
    <property type="project" value="InterPro"/>
</dbReference>
<comment type="subcellular location">
    <subcellularLocation>
        <location evidence="1">Membrane</location>
        <topology evidence="1">Multi-pass membrane protein</topology>
    </subcellularLocation>
</comment>
<feature type="transmembrane region" description="Helical" evidence="9">
    <location>
        <begin position="147"/>
        <end position="166"/>
    </location>
</feature>
<dbReference type="Pfam" id="PF00510">
    <property type="entry name" value="COX3"/>
    <property type="match status" value="1"/>
</dbReference>
<keyword evidence="4 8" id="KW-0812">Transmembrane</keyword>
<dbReference type="GO" id="GO:0005739">
    <property type="term" value="C:mitochondrion"/>
    <property type="evidence" value="ECO:0007669"/>
    <property type="project" value="TreeGrafter"/>
</dbReference>
<evidence type="ECO:0000313" key="11">
    <source>
        <dbReference type="EMBL" id="ALT55332.1"/>
    </source>
</evidence>
<evidence type="ECO:0000256" key="7">
    <source>
        <dbReference type="ARBA" id="ARBA00023136"/>
    </source>
</evidence>
<keyword evidence="6 9" id="KW-1133">Transmembrane helix</keyword>